<evidence type="ECO:0000256" key="7">
    <source>
        <dbReference type="ARBA" id="ARBA00022989"/>
    </source>
</evidence>
<evidence type="ECO:0000256" key="9">
    <source>
        <dbReference type="SAM" id="Phobius"/>
    </source>
</evidence>
<keyword evidence="4" id="KW-0288">FMN</keyword>
<evidence type="ECO:0000256" key="4">
    <source>
        <dbReference type="ARBA" id="ARBA00022643"/>
    </source>
</evidence>
<dbReference type="GO" id="GO:0055085">
    <property type="term" value="P:transmembrane transport"/>
    <property type="evidence" value="ECO:0007669"/>
    <property type="project" value="InterPro"/>
</dbReference>
<dbReference type="InterPro" id="IPR004338">
    <property type="entry name" value="NqrB/RnfD"/>
</dbReference>
<dbReference type="GO" id="GO:0022900">
    <property type="term" value="P:electron transport chain"/>
    <property type="evidence" value="ECO:0007669"/>
    <property type="project" value="InterPro"/>
</dbReference>
<feature type="transmembrane region" description="Helical" evidence="9">
    <location>
        <begin position="111"/>
        <end position="130"/>
    </location>
</feature>
<keyword evidence="1" id="KW-0813">Transport</keyword>
<feature type="transmembrane region" description="Helical" evidence="9">
    <location>
        <begin position="218"/>
        <end position="237"/>
    </location>
</feature>
<dbReference type="InterPro" id="IPR011303">
    <property type="entry name" value="RnfD_bac"/>
</dbReference>
<dbReference type="STRING" id="1122195.SAMN02745164_01374"/>
<sequence length="297" mass="33536">MKNTFFLKQPMMRRVLYALTPIYLFSLYFYGVKLVILSIVVFAGGILTEYIMEKRVNKKVSEAVLVTSLLFVLSLPPLTPWWIALTGIIFGVLFGKEVFGGFGRNPFNPAIVGRLFIYITFPNIMTYGWMEPGNFGINAITTATPLKLMRSGEGIFDVFKMFFGFRAGSIGESFIFLIILAAIYLIYTKTASWKIILSTFFSATILTYLFYFSGFINYPIQFLLSGSLLFVTVFMATDPISAPKNQMAHWYYGILIGSVTVLIRTFSLFPEGTSFAILLGNTFAPLMDELIKNKKKI</sequence>
<comment type="caution">
    <text evidence="10">The sequence shown here is derived from an EMBL/GenBank/DDBJ whole genome shotgun (WGS) entry which is preliminary data.</text>
</comment>
<dbReference type="PANTHER" id="PTHR30578">
    <property type="entry name" value="ELECTRON TRANSPORT COMPLEX PROTEIN RNFD"/>
    <property type="match status" value="1"/>
</dbReference>
<reference evidence="10" key="1">
    <citation type="submission" date="2016-11" db="EMBL/GenBank/DDBJ databases">
        <authorList>
            <person name="Varghese N."/>
            <person name="Submissions S."/>
        </authorList>
    </citation>
    <scope>NUCLEOTIDE SEQUENCE [LARGE SCALE GENOMIC DNA]</scope>
    <source>
        <strain evidence="10">DSM 16785</strain>
    </source>
</reference>
<keyword evidence="3" id="KW-0285">Flavoprotein</keyword>
<evidence type="ECO:0000256" key="8">
    <source>
        <dbReference type="ARBA" id="ARBA00023136"/>
    </source>
</evidence>
<feature type="transmembrane region" description="Helical" evidence="9">
    <location>
        <begin position="81"/>
        <end position="99"/>
    </location>
</feature>
<evidence type="ECO:0000256" key="3">
    <source>
        <dbReference type="ARBA" id="ARBA00022630"/>
    </source>
</evidence>
<feature type="transmembrane region" description="Helical" evidence="9">
    <location>
        <begin position="163"/>
        <end position="186"/>
    </location>
</feature>
<accession>A0A1M4X9V5</accession>
<dbReference type="PANTHER" id="PTHR30578:SF1">
    <property type="entry name" value="NA(+)-TRANSLOCATING NADH-QUINONE REDUCTASE SUBUNIT B"/>
    <property type="match status" value="1"/>
</dbReference>
<evidence type="ECO:0000256" key="6">
    <source>
        <dbReference type="ARBA" id="ARBA00022967"/>
    </source>
</evidence>
<dbReference type="Proteomes" id="UP000184334">
    <property type="component" value="Unassembled WGS sequence"/>
</dbReference>
<dbReference type="Pfam" id="PF03116">
    <property type="entry name" value="NQR2_RnfD_RnfE"/>
    <property type="match status" value="1"/>
</dbReference>
<keyword evidence="11" id="KW-1185">Reference proteome</keyword>
<evidence type="ECO:0000313" key="10">
    <source>
        <dbReference type="EMBL" id="SHE90206.1"/>
    </source>
</evidence>
<feature type="transmembrane region" description="Helical" evidence="9">
    <location>
        <begin position="20"/>
        <end position="47"/>
    </location>
</feature>
<keyword evidence="8 9" id="KW-0472">Membrane</keyword>
<gene>
    <name evidence="10" type="ORF">SAMN02745164_01374</name>
</gene>
<dbReference type="AlphaFoldDB" id="A0A1M4X9V5"/>
<evidence type="ECO:0000256" key="1">
    <source>
        <dbReference type="ARBA" id="ARBA00022448"/>
    </source>
</evidence>
<protein>
    <submittedName>
        <fullName evidence="10">Na+-transporting NADH:ubiquinone oxidoreductase subunit B</fullName>
    </submittedName>
</protein>
<dbReference type="NCBIfam" id="TIGR01946">
    <property type="entry name" value="rnfD"/>
    <property type="match status" value="1"/>
</dbReference>
<evidence type="ECO:0000256" key="5">
    <source>
        <dbReference type="ARBA" id="ARBA00022692"/>
    </source>
</evidence>
<evidence type="ECO:0000313" key="11">
    <source>
        <dbReference type="Proteomes" id="UP000184334"/>
    </source>
</evidence>
<keyword evidence="2" id="KW-0597">Phosphoprotein</keyword>
<keyword evidence="6" id="KW-1278">Translocase</keyword>
<feature type="transmembrane region" description="Helical" evidence="9">
    <location>
        <begin position="193"/>
        <end position="212"/>
    </location>
</feature>
<feature type="transmembrane region" description="Helical" evidence="9">
    <location>
        <begin position="249"/>
        <end position="269"/>
    </location>
</feature>
<dbReference type="GO" id="GO:0005886">
    <property type="term" value="C:plasma membrane"/>
    <property type="evidence" value="ECO:0007669"/>
    <property type="project" value="TreeGrafter"/>
</dbReference>
<proteinExistence type="predicted"/>
<name>A0A1M4X9V5_MARH1</name>
<organism evidence="10 11">
    <name type="scientific">Marinitoga hydrogenitolerans (strain DSM 16785 / JCM 12826 / AT1271)</name>
    <dbReference type="NCBI Taxonomy" id="1122195"/>
    <lineage>
        <taxon>Bacteria</taxon>
        <taxon>Thermotogati</taxon>
        <taxon>Thermotogota</taxon>
        <taxon>Thermotogae</taxon>
        <taxon>Petrotogales</taxon>
        <taxon>Petrotogaceae</taxon>
        <taxon>Marinitoga</taxon>
    </lineage>
</organism>
<keyword evidence="7 9" id="KW-1133">Transmembrane helix</keyword>
<evidence type="ECO:0000256" key="2">
    <source>
        <dbReference type="ARBA" id="ARBA00022553"/>
    </source>
</evidence>
<keyword evidence="5 9" id="KW-0812">Transmembrane</keyword>
<dbReference type="EMBL" id="FQUI01000021">
    <property type="protein sequence ID" value="SHE90206.1"/>
    <property type="molecule type" value="Genomic_DNA"/>
</dbReference>